<name>A0A0C2Y0L2_HEBCY</name>
<dbReference type="AlphaFoldDB" id="A0A0C2Y0L2"/>
<gene>
    <name evidence="2" type="ORF">M413DRAFT_153039</name>
</gene>
<dbReference type="HOGENOM" id="CLU_2558525_0_0_1"/>
<reference evidence="2 3" key="1">
    <citation type="submission" date="2014-04" db="EMBL/GenBank/DDBJ databases">
        <authorList>
            <consortium name="DOE Joint Genome Institute"/>
            <person name="Kuo A."/>
            <person name="Gay G."/>
            <person name="Dore J."/>
            <person name="Kohler A."/>
            <person name="Nagy L.G."/>
            <person name="Floudas D."/>
            <person name="Copeland A."/>
            <person name="Barry K.W."/>
            <person name="Cichocki N."/>
            <person name="Veneault-Fourrey C."/>
            <person name="LaButti K."/>
            <person name="Lindquist E.A."/>
            <person name="Lipzen A."/>
            <person name="Lundell T."/>
            <person name="Morin E."/>
            <person name="Murat C."/>
            <person name="Sun H."/>
            <person name="Tunlid A."/>
            <person name="Henrissat B."/>
            <person name="Grigoriev I.V."/>
            <person name="Hibbett D.S."/>
            <person name="Martin F."/>
            <person name="Nordberg H.P."/>
            <person name="Cantor M.N."/>
            <person name="Hua S.X."/>
        </authorList>
    </citation>
    <scope>NUCLEOTIDE SEQUENCE [LARGE SCALE GENOMIC DNA]</scope>
    <source>
        <strain evidence="3">h7</strain>
    </source>
</reference>
<accession>A0A0C2Y0L2</accession>
<feature type="region of interest" description="Disordered" evidence="1">
    <location>
        <begin position="21"/>
        <end position="82"/>
    </location>
</feature>
<dbReference type="Proteomes" id="UP000053424">
    <property type="component" value="Unassembled WGS sequence"/>
</dbReference>
<dbReference type="EMBL" id="KN831900">
    <property type="protein sequence ID" value="KIM34627.1"/>
    <property type="molecule type" value="Genomic_DNA"/>
</dbReference>
<feature type="compositionally biased region" description="Basic and acidic residues" evidence="1">
    <location>
        <begin position="22"/>
        <end position="47"/>
    </location>
</feature>
<reference evidence="3" key="2">
    <citation type="submission" date="2015-01" db="EMBL/GenBank/DDBJ databases">
        <title>Evolutionary Origins and Diversification of the Mycorrhizal Mutualists.</title>
        <authorList>
            <consortium name="DOE Joint Genome Institute"/>
            <consortium name="Mycorrhizal Genomics Consortium"/>
            <person name="Kohler A."/>
            <person name="Kuo A."/>
            <person name="Nagy L.G."/>
            <person name="Floudas D."/>
            <person name="Copeland A."/>
            <person name="Barry K.W."/>
            <person name="Cichocki N."/>
            <person name="Veneault-Fourrey C."/>
            <person name="LaButti K."/>
            <person name="Lindquist E.A."/>
            <person name="Lipzen A."/>
            <person name="Lundell T."/>
            <person name="Morin E."/>
            <person name="Murat C."/>
            <person name="Riley R."/>
            <person name="Ohm R."/>
            <person name="Sun H."/>
            <person name="Tunlid A."/>
            <person name="Henrissat B."/>
            <person name="Grigoriev I.V."/>
            <person name="Hibbett D.S."/>
            <person name="Martin F."/>
        </authorList>
    </citation>
    <scope>NUCLEOTIDE SEQUENCE [LARGE SCALE GENOMIC DNA]</scope>
    <source>
        <strain evidence="3">h7</strain>
    </source>
</reference>
<evidence type="ECO:0000313" key="3">
    <source>
        <dbReference type="Proteomes" id="UP000053424"/>
    </source>
</evidence>
<sequence length="82" mass="9357">MEDRVTRKKFGGINTFLLQGRGNKDNGKESYYSDRELSCKPRGEKGSGGRLKAHTIRHGERDGKKSWWREGNMLRSSRGVTT</sequence>
<organism evidence="2 3">
    <name type="scientific">Hebeloma cylindrosporum</name>
    <dbReference type="NCBI Taxonomy" id="76867"/>
    <lineage>
        <taxon>Eukaryota</taxon>
        <taxon>Fungi</taxon>
        <taxon>Dikarya</taxon>
        <taxon>Basidiomycota</taxon>
        <taxon>Agaricomycotina</taxon>
        <taxon>Agaricomycetes</taxon>
        <taxon>Agaricomycetidae</taxon>
        <taxon>Agaricales</taxon>
        <taxon>Agaricineae</taxon>
        <taxon>Hymenogastraceae</taxon>
        <taxon>Hebeloma</taxon>
    </lineage>
</organism>
<keyword evidence="3" id="KW-1185">Reference proteome</keyword>
<proteinExistence type="predicted"/>
<evidence type="ECO:0000256" key="1">
    <source>
        <dbReference type="SAM" id="MobiDB-lite"/>
    </source>
</evidence>
<feature type="compositionally biased region" description="Basic and acidic residues" evidence="1">
    <location>
        <begin position="57"/>
        <end position="68"/>
    </location>
</feature>
<evidence type="ECO:0000313" key="2">
    <source>
        <dbReference type="EMBL" id="KIM34627.1"/>
    </source>
</evidence>
<protein>
    <submittedName>
        <fullName evidence="2">Uncharacterized protein</fullName>
    </submittedName>
</protein>